<evidence type="ECO:0000313" key="4">
    <source>
        <dbReference type="EMBL" id="SES41323.1"/>
    </source>
</evidence>
<dbReference type="OrthoDB" id="9810906at2"/>
<dbReference type="SUPFAM" id="SSF56300">
    <property type="entry name" value="Metallo-dependent phosphatases"/>
    <property type="match status" value="1"/>
</dbReference>
<dbReference type="CDD" id="cd07381">
    <property type="entry name" value="MPP_CapA"/>
    <property type="match status" value="1"/>
</dbReference>
<dbReference type="SMART" id="SM00854">
    <property type="entry name" value="PGA_cap"/>
    <property type="match status" value="1"/>
</dbReference>
<dbReference type="PANTHER" id="PTHR33393:SF13">
    <property type="entry name" value="PGA BIOSYNTHESIS PROTEIN CAPA"/>
    <property type="match status" value="1"/>
</dbReference>
<feature type="transmembrane region" description="Helical" evidence="2">
    <location>
        <begin position="29"/>
        <end position="46"/>
    </location>
</feature>
<keyword evidence="2" id="KW-1133">Transmembrane helix</keyword>
<dbReference type="InterPro" id="IPR052169">
    <property type="entry name" value="CW_Biosynth-Accessory"/>
</dbReference>
<dbReference type="PANTHER" id="PTHR33393">
    <property type="entry name" value="POLYGLUTAMINE SYNTHESIS ACCESSORY PROTEIN RV0574C-RELATED"/>
    <property type="match status" value="1"/>
</dbReference>
<dbReference type="Gene3D" id="3.60.21.10">
    <property type="match status" value="1"/>
</dbReference>
<accession>A0A1H9X6Q7</accession>
<dbReference type="EMBL" id="FOGT01000025">
    <property type="protein sequence ID" value="SES41323.1"/>
    <property type="molecule type" value="Genomic_DNA"/>
</dbReference>
<organism evidence="4 5">
    <name type="scientific">Salipaludibacillus aurantiacus</name>
    <dbReference type="NCBI Taxonomy" id="1601833"/>
    <lineage>
        <taxon>Bacteria</taxon>
        <taxon>Bacillati</taxon>
        <taxon>Bacillota</taxon>
        <taxon>Bacilli</taxon>
        <taxon>Bacillales</taxon>
        <taxon>Bacillaceae</taxon>
    </lineage>
</organism>
<keyword evidence="2" id="KW-0812">Transmembrane</keyword>
<evidence type="ECO:0000259" key="3">
    <source>
        <dbReference type="SMART" id="SM00854"/>
    </source>
</evidence>
<evidence type="ECO:0000313" key="5">
    <source>
        <dbReference type="Proteomes" id="UP000198571"/>
    </source>
</evidence>
<dbReference type="STRING" id="1601833.SAMN05518684_12526"/>
<dbReference type="InterPro" id="IPR019079">
    <property type="entry name" value="Capsule_synth_CapA"/>
</dbReference>
<reference evidence="5" key="1">
    <citation type="submission" date="2016-10" db="EMBL/GenBank/DDBJ databases">
        <authorList>
            <person name="Varghese N."/>
            <person name="Submissions S."/>
        </authorList>
    </citation>
    <scope>NUCLEOTIDE SEQUENCE [LARGE SCALE GENOMIC DNA]</scope>
    <source>
        <strain evidence="5">S9</strain>
    </source>
</reference>
<comment type="similarity">
    <text evidence="1">Belongs to the CapA family.</text>
</comment>
<feature type="domain" description="Capsule synthesis protein CapA" evidence="3">
    <location>
        <begin position="69"/>
        <end position="314"/>
    </location>
</feature>
<dbReference type="InterPro" id="IPR029052">
    <property type="entry name" value="Metallo-depent_PP-like"/>
</dbReference>
<dbReference type="RefSeq" id="WP_093055935.1">
    <property type="nucleotide sequence ID" value="NZ_FOGT01000025.1"/>
</dbReference>
<proteinExistence type="inferred from homology"/>
<gene>
    <name evidence="4" type="ORF">SAMN05518684_12526</name>
</gene>
<name>A0A1H9X6Q7_9BACI</name>
<evidence type="ECO:0000256" key="2">
    <source>
        <dbReference type="SAM" id="Phobius"/>
    </source>
</evidence>
<dbReference type="Proteomes" id="UP000198571">
    <property type="component" value="Unassembled WGS sequence"/>
</dbReference>
<dbReference type="Pfam" id="PF09587">
    <property type="entry name" value="PGA_cap"/>
    <property type="match status" value="1"/>
</dbReference>
<keyword evidence="5" id="KW-1185">Reference proteome</keyword>
<dbReference type="AlphaFoldDB" id="A0A1H9X6Q7"/>
<keyword evidence="2" id="KW-0472">Membrane</keyword>
<protein>
    <submittedName>
        <fullName evidence="4">Poly-gamma-glutamate synthesis protein (Capsule biosynthesis protein)</fullName>
    </submittedName>
</protein>
<evidence type="ECO:0000256" key="1">
    <source>
        <dbReference type="ARBA" id="ARBA00005662"/>
    </source>
</evidence>
<sequence>MDQQNRPFTLKEKHLNTIKKHKKRSVKDSLIALAVCIAIIASYQLMSHTYSSGAPSEPQDPSADDSLLSVSMVGDIMLGRGVEKVTSRHGLDYPFEHAAPLFEQTDVVTGNFEHPVLVHNEEAYEEDKLDKSILLHAGTEAVEAVKNAGFTTINLANNHMADYGSAGLFDTLDVFKEADIPTVGAGINLDDAREIAYEDVNDLTVATLGFNDAYMPNEDRTASLYKEGVTPLDPEYVIPDIKEAADNADFVMVHVHWGEEYDSSVHPRQREMAHAMVEAGADLIIGHHAHVLQPIEIHEEAVIAYGLGNFVFDQGWSMTRETAILQYRLFEESIQLEVHPMYIEESQPRQVTSRYREEKIYSQMTGDVLFGQNFNDEWQREDGKLVREIERQAGK</sequence>